<dbReference type="Pfam" id="PF00496">
    <property type="entry name" value="SBP_bac_5"/>
    <property type="match status" value="1"/>
</dbReference>
<keyword evidence="3" id="KW-0813">Transport</keyword>
<dbReference type="EMBL" id="DVLL01000021">
    <property type="protein sequence ID" value="HIT59411.1"/>
    <property type="molecule type" value="Genomic_DNA"/>
</dbReference>
<comment type="caution">
    <text evidence="6">The sequence shown here is derived from an EMBL/GenBank/DDBJ whole genome shotgun (WGS) entry which is preliminary data.</text>
</comment>
<dbReference type="GO" id="GO:0042597">
    <property type="term" value="C:periplasmic space"/>
    <property type="evidence" value="ECO:0007669"/>
    <property type="project" value="UniProtKB-ARBA"/>
</dbReference>
<dbReference type="Proteomes" id="UP000824136">
    <property type="component" value="Unassembled WGS sequence"/>
</dbReference>
<evidence type="ECO:0000313" key="7">
    <source>
        <dbReference type="Proteomes" id="UP000824136"/>
    </source>
</evidence>
<reference evidence="6" key="2">
    <citation type="journal article" date="2021" name="PeerJ">
        <title>Extensive microbial diversity within the chicken gut microbiome revealed by metagenomics and culture.</title>
        <authorList>
            <person name="Gilroy R."/>
            <person name="Ravi A."/>
            <person name="Getino M."/>
            <person name="Pursley I."/>
            <person name="Horton D.L."/>
            <person name="Alikhan N.F."/>
            <person name="Baker D."/>
            <person name="Gharbi K."/>
            <person name="Hall N."/>
            <person name="Watson M."/>
            <person name="Adriaenssens E.M."/>
            <person name="Foster-Nyarko E."/>
            <person name="Jarju S."/>
            <person name="Secka A."/>
            <person name="Antonio M."/>
            <person name="Oren A."/>
            <person name="Chaudhuri R.R."/>
            <person name="La Ragione R."/>
            <person name="Hildebrand F."/>
            <person name="Pallen M.J."/>
        </authorList>
    </citation>
    <scope>NUCLEOTIDE SEQUENCE</scope>
    <source>
        <strain evidence="6">CHK33-4379</strain>
    </source>
</reference>
<dbReference type="SUPFAM" id="SSF53850">
    <property type="entry name" value="Periplasmic binding protein-like II"/>
    <property type="match status" value="1"/>
</dbReference>
<dbReference type="PIRSF" id="PIRSF002741">
    <property type="entry name" value="MppA"/>
    <property type="match status" value="1"/>
</dbReference>
<dbReference type="InterPro" id="IPR030678">
    <property type="entry name" value="Peptide/Ni-bd"/>
</dbReference>
<sequence>MSDIRAKFSGIFFVILSCIVLMTACSPLDGIISFFADDGSGYIFKISIDSDPRNLDPQIASDNSSVMIAKNMFVGLLRCDGSGRIIPGVAKDYSISSDGLVYTFYLDERYSWNSAADFSAPVTADDFVFAFERIFDIETASPYASDYLCISGANELYNTGEGSLGVIAVDEYTLEIRLEYQNAELLSLLTELPASPCNREFFESCKGKYGLETDSIASNGPFYAAYWLHDEYGSNNYLRLRRNSGYSEISRVYPAGINYLVVKDDAEKLYDFTEGTTDLYISYAPEGSLVGFPFIESYNRSVGIIPNPENELLSEKDIREIFSLCINRDYLSDAAYGHFISAYGILPPAAYVGGTLYRDSVVLNEPEYNSRLAEYKWEISVSEDDKSLAESMTLLVPESFADRESLEYLTAMWEDALNVGIAIEVVNDYDYSDRVSNGDFDFLLAVIDPKGCDAEDYLSGFACEEFGIAGNRCAELLQKSGKYSSLTAALGDIREAELGLIEDYFYIPLWYCPEIVYYADDNEGFEYDSVSGAVIFEKAKHF</sequence>
<keyword evidence="4" id="KW-0732">Signal</keyword>
<evidence type="ECO:0000259" key="5">
    <source>
        <dbReference type="Pfam" id="PF00496"/>
    </source>
</evidence>
<evidence type="ECO:0000313" key="6">
    <source>
        <dbReference type="EMBL" id="HIT59411.1"/>
    </source>
</evidence>
<dbReference type="InterPro" id="IPR039424">
    <property type="entry name" value="SBP_5"/>
</dbReference>
<organism evidence="6 7">
    <name type="scientific">Candidatus Faeciplasma pullistercoris</name>
    <dbReference type="NCBI Taxonomy" id="2840800"/>
    <lineage>
        <taxon>Bacteria</taxon>
        <taxon>Bacillati</taxon>
        <taxon>Bacillota</taxon>
        <taxon>Clostridia</taxon>
        <taxon>Eubacteriales</taxon>
        <taxon>Oscillospiraceae</taxon>
        <taxon>Oscillospiraceae incertae sedis</taxon>
        <taxon>Candidatus Faeciplasma</taxon>
    </lineage>
</organism>
<name>A0A9D1GUH6_9FIRM</name>
<evidence type="ECO:0000256" key="4">
    <source>
        <dbReference type="ARBA" id="ARBA00022729"/>
    </source>
</evidence>
<dbReference type="AlphaFoldDB" id="A0A9D1GUH6"/>
<accession>A0A9D1GUH6</accession>
<feature type="domain" description="Solute-binding protein family 5" evidence="5">
    <location>
        <begin position="85"/>
        <end position="461"/>
    </location>
</feature>
<dbReference type="CDD" id="cd08504">
    <property type="entry name" value="PBP2_OppA"/>
    <property type="match status" value="1"/>
</dbReference>
<dbReference type="GO" id="GO:1904680">
    <property type="term" value="F:peptide transmembrane transporter activity"/>
    <property type="evidence" value="ECO:0007669"/>
    <property type="project" value="TreeGrafter"/>
</dbReference>
<dbReference type="PROSITE" id="PS51257">
    <property type="entry name" value="PROKAR_LIPOPROTEIN"/>
    <property type="match status" value="1"/>
</dbReference>
<protein>
    <submittedName>
        <fullName evidence="6">Peptide ABC transporter substrate-binding protein</fullName>
    </submittedName>
</protein>
<dbReference type="Gene3D" id="3.10.105.10">
    <property type="entry name" value="Dipeptide-binding Protein, Domain 3"/>
    <property type="match status" value="1"/>
</dbReference>
<proteinExistence type="inferred from homology"/>
<evidence type="ECO:0000256" key="2">
    <source>
        <dbReference type="ARBA" id="ARBA00005695"/>
    </source>
</evidence>
<comment type="similarity">
    <text evidence="2">Belongs to the bacterial solute-binding protein 5 family.</text>
</comment>
<dbReference type="InterPro" id="IPR000914">
    <property type="entry name" value="SBP_5_dom"/>
</dbReference>
<dbReference type="GO" id="GO:0043190">
    <property type="term" value="C:ATP-binding cassette (ABC) transporter complex"/>
    <property type="evidence" value="ECO:0007669"/>
    <property type="project" value="InterPro"/>
</dbReference>
<comment type="subcellular location">
    <subcellularLocation>
        <location evidence="1">Cell envelope</location>
    </subcellularLocation>
</comment>
<dbReference type="PANTHER" id="PTHR30290">
    <property type="entry name" value="PERIPLASMIC BINDING COMPONENT OF ABC TRANSPORTER"/>
    <property type="match status" value="1"/>
</dbReference>
<dbReference type="Gene3D" id="3.90.76.10">
    <property type="entry name" value="Dipeptide-binding Protein, Domain 1"/>
    <property type="match status" value="1"/>
</dbReference>
<gene>
    <name evidence="6" type="ORF">IAC39_06845</name>
</gene>
<dbReference type="PANTHER" id="PTHR30290:SF10">
    <property type="entry name" value="PERIPLASMIC OLIGOPEPTIDE-BINDING PROTEIN-RELATED"/>
    <property type="match status" value="1"/>
</dbReference>
<dbReference type="GO" id="GO:0030313">
    <property type="term" value="C:cell envelope"/>
    <property type="evidence" value="ECO:0007669"/>
    <property type="project" value="UniProtKB-SubCell"/>
</dbReference>
<dbReference type="Gene3D" id="3.40.190.10">
    <property type="entry name" value="Periplasmic binding protein-like II"/>
    <property type="match status" value="1"/>
</dbReference>
<dbReference type="GO" id="GO:0015833">
    <property type="term" value="P:peptide transport"/>
    <property type="evidence" value="ECO:0007669"/>
    <property type="project" value="TreeGrafter"/>
</dbReference>
<evidence type="ECO:0000256" key="3">
    <source>
        <dbReference type="ARBA" id="ARBA00022448"/>
    </source>
</evidence>
<evidence type="ECO:0000256" key="1">
    <source>
        <dbReference type="ARBA" id="ARBA00004196"/>
    </source>
</evidence>
<reference evidence="6" key="1">
    <citation type="submission" date="2020-10" db="EMBL/GenBank/DDBJ databases">
        <authorList>
            <person name="Gilroy R."/>
        </authorList>
    </citation>
    <scope>NUCLEOTIDE SEQUENCE</scope>
    <source>
        <strain evidence="6">CHK33-4379</strain>
    </source>
</reference>